<comment type="caution">
    <text evidence="1">The sequence shown here is derived from an EMBL/GenBank/DDBJ whole genome shotgun (WGS) entry which is preliminary data.</text>
</comment>
<proteinExistence type="predicted"/>
<dbReference type="EMBL" id="VUJU01007196">
    <property type="protein sequence ID" value="KAF0746475.1"/>
    <property type="molecule type" value="Genomic_DNA"/>
</dbReference>
<reference evidence="1 2" key="1">
    <citation type="submission" date="2019-08" db="EMBL/GenBank/DDBJ databases">
        <title>Whole genome of Aphis craccivora.</title>
        <authorList>
            <person name="Voronova N.V."/>
            <person name="Shulinski R.S."/>
            <person name="Bandarenka Y.V."/>
            <person name="Zhorov D.G."/>
            <person name="Warner D."/>
        </authorList>
    </citation>
    <scope>NUCLEOTIDE SEQUENCE [LARGE SCALE GENOMIC DNA]</scope>
    <source>
        <strain evidence="1">180601</strain>
        <tissue evidence="1">Whole Body</tissue>
    </source>
</reference>
<dbReference type="AlphaFoldDB" id="A0A6G0XZN8"/>
<evidence type="ECO:0000313" key="1">
    <source>
        <dbReference type="EMBL" id="KAF0746475.1"/>
    </source>
</evidence>
<keyword evidence="2" id="KW-1185">Reference proteome</keyword>
<dbReference type="Proteomes" id="UP000478052">
    <property type="component" value="Unassembled WGS sequence"/>
</dbReference>
<organism evidence="1 2">
    <name type="scientific">Aphis craccivora</name>
    <name type="common">Cowpea aphid</name>
    <dbReference type="NCBI Taxonomy" id="307492"/>
    <lineage>
        <taxon>Eukaryota</taxon>
        <taxon>Metazoa</taxon>
        <taxon>Ecdysozoa</taxon>
        <taxon>Arthropoda</taxon>
        <taxon>Hexapoda</taxon>
        <taxon>Insecta</taxon>
        <taxon>Pterygota</taxon>
        <taxon>Neoptera</taxon>
        <taxon>Paraneoptera</taxon>
        <taxon>Hemiptera</taxon>
        <taxon>Sternorrhyncha</taxon>
        <taxon>Aphidomorpha</taxon>
        <taxon>Aphidoidea</taxon>
        <taxon>Aphididae</taxon>
        <taxon>Aphidini</taxon>
        <taxon>Aphis</taxon>
        <taxon>Aphis</taxon>
    </lineage>
</organism>
<accession>A0A6G0XZN8</accession>
<gene>
    <name evidence="1" type="ORF">FWK35_00037932</name>
</gene>
<name>A0A6G0XZN8_APHCR</name>
<sequence>MLLKHPSRSGGGGKKGTYIHSNNTSEIEIMSRSVKRDGYRVCLALRNVGHVHNKRFRLEFCRTPVSRDGSARRCKYIL</sequence>
<evidence type="ECO:0000313" key="2">
    <source>
        <dbReference type="Proteomes" id="UP000478052"/>
    </source>
</evidence>
<protein>
    <submittedName>
        <fullName evidence="1">Uncharacterized protein</fullName>
    </submittedName>
</protein>